<evidence type="ECO:0000256" key="4">
    <source>
        <dbReference type="ARBA" id="ARBA00022737"/>
    </source>
</evidence>
<evidence type="ECO:0000313" key="13">
    <source>
        <dbReference type="Proteomes" id="UP000060016"/>
    </source>
</evidence>
<dbReference type="SUPFAM" id="SSF52540">
    <property type="entry name" value="P-loop containing nucleoside triphosphate hydrolases"/>
    <property type="match status" value="3"/>
</dbReference>
<keyword evidence="3 10" id="KW-0812">Transmembrane</keyword>
<feature type="transmembrane region" description="Helical" evidence="10">
    <location>
        <begin position="47"/>
        <end position="69"/>
    </location>
</feature>
<comment type="subcellular location">
    <subcellularLocation>
        <location evidence="1">Cell membrane</location>
        <topology evidence="1">Multi-pass membrane protein</topology>
    </subcellularLocation>
</comment>
<evidence type="ECO:0000256" key="7">
    <source>
        <dbReference type="ARBA" id="ARBA00022989"/>
    </source>
</evidence>
<dbReference type="InterPro" id="IPR027417">
    <property type="entry name" value="P-loop_NTPase"/>
</dbReference>
<keyword evidence="6 9" id="KW-0067">ATP-binding</keyword>
<protein>
    <submittedName>
        <fullName evidence="12">Cell division protein FtsK</fullName>
    </submittedName>
</protein>
<dbReference type="InterPro" id="IPR023837">
    <property type="entry name" value="EccCb-like_Actinobacteria"/>
</dbReference>
<dbReference type="InterPro" id="IPR003593">
    <property type="entry name" value="AAA+_ATPase"/>
</dbReference>
<keyword evidence="13" id="KW-1185">Reference proteome</keyword>
<organism evidence="12 13">
    <name type="scientific">Corynebacterium riegelii</name>
    <dbReference type="NCBI Taxonomy" id="156976"/>
    <lineage>
        <taxon>Bacteria</taxon>
        <taxon>Bacillati</taxon>
        <taxon>Actinomycetota</taxon>
        <taxon>Actinomycetes</taxon>
        <taxon>Mycobacteriales</taxon>
        <taxon>Corynebacteriaceae</taxon>
        <taxon>Corynebacterium</taxon>
    </lineage>
</organism>
<dbReference type="GO" id="GO:0051301">
    <property type="term" value="P:cell division"/>
    <property type="evidence" value="ECO:0007669"/>
    <property type="project" value="UniProtKB-KW"/>
</dbReference>
<evidence type="ECO:0000256" key="8">
    <source>
        <dbReference type="ARBA" id="ARBA00023136"/>
    </source>
</evidence>
<evidence type="ECO:0000256" key="1">
    <source>
        <dbReference type="ARBA" id="ARBA00004651"/>
    </source>
</evidence>
<dbReference type="InterPro" id="IPR023836">
    <property type="entry name" value="EccCa-like_Actinobacteria"/>
</dbReference>
<dbReference type="PANTHER" id="PTHR22683:SF1">
    <property type="entry name" value="TYPE VII SECRETION SYSTEM PROTEIN ESSC"/>
    <property type="match status" value="1"/>
</dbReference>
<dbReference type="STRING" id="156976.AK829_07830"/>
<keyword evidence="8 10" id="KW-0472">Membrane</keyword>
<feature type="binding site" evidence="9">
    <location>
        <begin position="782"/>
        <end position="789"/>
    </location>
    <ligand>
        <name>ATP</name>
        <dbReference type="ChEBI" id="CHEBI:30616"/>
    </ligand>
</feature>
<dbReference type="GO" id="GO:0005524">
    <property type="term" value="F:ATP binding"/>
    <property type="evidence" value="ECO:0007669"/>
    <property type="project" value="UniProtKB-UniRule"/>
</dbReference>
<dbReference type="GO" id="GO:0003677">
    <property type="term" value="F:DNA binding"/>
    <property type="evidence" value="ECO:0007669"/>
    <property type="project" value="InterPro"/>
</dbReference>
<reference evidence="12 13" key="1">
    <citation type="submission" date="2015-08" db="EMBL/GenBank/DDBJ databases">
        <authorList>
            <person name="Babu N.S."/>
            <person name="Beckwith C.J."/>
            <person name="Beseler K.G."/>
            <person name="Brison A."/>
            <person name="Carone J.V."/>
            <person name="Caskin T.P."/>
            <person name="Diamond M."/>
            <person name="Durham M.E."/>
            <person name="Foxe J.M."/>
            <person name="Go M."/>
            <person name="Henderson B.A."/>
            <person name="Jones I.B."/>
            <person name="McGettigan J.A."/>
            <person name="Micheletti S.J."/>
            <person name="Nasrallah M.E."/>
            <person name="Ortiz D."/>
            <person name="Piller C.R."/>
            <person name="Privatt S.R."/>
            <person name="Schneider S.L."/>
            <person name="Sharp S."/>
            <person name="Smith T.C."/>
            <person name="Stanton J.D."/>
            <person name="Ullery H.E."/>
            <person name="Wilson R.J."/>
            <person name="Serrano M.G."/>
            <person name="Buck G."/>
            <person name="Lee V."/>
            <person name="Wang Y."/>
            <person name="Carvalho R."/>
            <person name="Voegtly L."/>
            <person name="Shi R."/>
            <person name="Duckworth R."/>
            <person name="Johnson A."/>
            <person name="Loviza R."/>
            <person name="Walstead R."/>
            <person name="Shah Z."/>
            <person name="Kiflezghi M."/>
            <person name="Wade K."/>
            <person name="Ball S.L."/>
            <person name="Bradley K.W."/>
            <person name="Asai D.J."/>
            <person name="Bowman C.A."/>
            <person name="Russell D.A."/>
            <person name="Pope W.H."/>
            <person name="Jacobs-Sera D."/>
            <person name="Hendrix R.W."/>
            <person name="Hatfull G.F."/>
        </authorList>
    </citation>
    <scope>NUCLEOTIDE SEQUENCE [LARGE SCALE GENOMIC DNA]</scope>
    <source>
        <strain evidence="12 13">PUDD_83A45</strain>
    </source>
</reference>
<evidence type="ECO:0000256" key="9">
    <source>
        <dbReference type="PROSITE-ProRule" id="PRU00289"/>
    </source>
</evidence>
<evidence type="ECO:0000313" key="12">
    <source>
        <dbReference type="EMBL" id="AKV59080.1"/>
    </source>
</evidence>
<dbReference type="InterPro" id="IPR002543">
    <property type="entry name" value="FtsK_dom"/>
</dbReference>
<dbReference type="InterPro" id="IPR050206">
    <property type="entry name" value="FtsK/SpoIIIE/SftA"/>
</dbReference>
<feature type="domain" description="FtsK" evidence="11">
    <location>
        <begin position="414"/>
        <end position="618"/>
    </location>
</feature>
<evidence type="ECO:0000256" key="2">
    <source>
        <dbReference type="ARBA" id="ARBA00022475"/>
    </source>
</evidence>
<keyword evidence="2" id="KW-1003">Cell membrane</keyword>
<evidence type="ECO:0000256" key="6">
    <source>
        <dbReference type="ARBA" id="ARBA00022840"/>
    </source>
</evidence>
<dbReference type="Gene3D" id="3.40.50.300">
    <property type="entry name" value="P-loop containing nucleotide triphosphate hydrolases"/>
    <property type="match status" value="3"/>
</dbReference>
<dbReference type="EMBL" id="CP012342">
    <property type="protein sequence ID" value="AKV59080.1"/>
    <property type="molecule type" value="Genomic_DNA"/>
</dbReference>
<dbReference type="NCBIfam" id="TIGR03924">
    <property type="entry name" value="T7SS_EccC_a"/>
    <property type="match status" value="1"/>
</dbReference>
<dbReference type="SMART" id="SM00382">
    <property type="entry name" value="AAA"/>
    <property type="match status" value="3"/>
</dbReference>
<dbReference type="Pfam" id="PF01580">
    <property type="entry name" value="FtsK_SpoIIIE"/>
    <property type="match status" value="2"/>
</dbReference>
<dbReference type="GO" id="GO:0005886">
    <property type="term" value="C:plasma membrane"/>
    <property type="evidence" value="ECO:0007669"/>
    <property type="project" value="UniProtKB-SubCell"/>
</dbReference>
<name>A0A0K1RCC7_9CORY</name>
<dbReference type="PANTHER" id="PTHR22683">
    <property type="entry name" value="SPORULATION PROTEIN RELATED"/>
    <property type="match status" value="1"/>
</dbReference>
<proteinExistence type="predicted"/>
<keyword evidence="4" id="KW-0677">Repeat</keyword>
<keyword evidence="12" id="KW-0132">Cell division</keyword>
<evidence type="ECO:0000256" key="3">
    <source>
        <dbReference type="ARBA" id="ARBA00022692"/>
    </source>
</evidence>
<evidence type="ECO:0000256" key="10">
    <source>
        <dbReference type="SAM" id="Phobius"/>
    </source>
</evidence>
<evidence type="ECO:0000256" key="5">
    <source>
        <dbReference type="ARBA" id="ARBA00022741"/>
    </source>
</evidence>
<dbReference type="PATRIC" id="fig|156976.3.peg.1567"/>
<dbReference type="NCBIfam" id="TIGR03925">
    <property type="entry name" value="T7SS_EccC_b"/>
    <property type="match status" value="1"/>
</dbReference>
<dbReference type="PROSITE" id="PS50901">
    <property type="entry name" value="FTSK"/>
    <property type="match status" value="2"/>
</dbReference>
<keyword evidence="12" id="KW-0131">Cell cycle</keyword>
<keyword evidence="5 9" id="KW-0547">Nucleotide-binding</keyword>
<sequence>MLGRDRNPVLAPTHGVLMPEQQPPPMPQGALNAEAVPAAQKDQPLPLIRVLIPVVMVVAIAAVMGLMVASGRQMSPMMLVFPLMMLIGMVAMFNPTEGKGDIDETRRVYLRHLDALVGRARTNAVKQREHSTFVHPAPGELATGVASERVWERGDTHPQALQVRLGTGATALATPVEVDDPGSPEDLDPVCAVSLRRTVAAVSAVHQMPIVVQLAAFPAITLAGPRAAEVAASIACQLAFFHGPELVGIDASRAPFAWSKWLPHARRPEQAQWRISLVDATLTPTSALHTGSAAAAAMAAHESDCVITIHPDPDYFVDEDALHLVCTDTITAHTATGAEPLGVPDDFRDVEAQHLARLLAFYRRPEESAGSGGADVLSMLGLDRLDSADMESMWPGREGTRQRLTVPIGATPDGQAVFLDLKEAAHGGSGPHGLCIGATGSGKSELLRTLVVALAATHSPDELNLVLVDFKGGATFLGCEGLPHTSAVITNLEDEAVLVERMYDALSGEMHRRQELLRKAGNFANITDYTAERLAGTARGANLEPLPALVVVVDEFSELLTQHPHFADLFVAIGRLGRSLGVHLLLASQRLEEGKLRGLDSHLSYRIGLKTFSAAESRQVLGVPDAYELPGEPGSGYLKAGAPQLTRFRAAYVSGPVTRSVVTQAPVGPVVVRPFHAWDAEQEALDNPPKPETVTETDTSTTVVDAVVETTRRFAEEAGMRAHQVWLPPLPAQLELSALRPGEHNFGALQVPMGLVDEPYHQRQDTLLLDLSASGGHVALAGAPQTGKSEALKTLAASLALTHTTDQVAIYAIDAGSGGLSDLEVLPHVAGTATRGDEEKVRRIVDELLGVIDAEAEHQQQPTRHTVLLVDGWHTLLATDSKLEDLRDPLTRIASEGPAAGIHLVLTTQRWSAVRSGVRDLVATRWEMKLTEPMDSLIDRKVQTTLPNRPGIGVTPAGKVMLIARTTAEDLAHIAQVTATQPRVPKLKVLPAHVNGLVLIDAPPSPPTTPIPLGVGGPHLEPVWCASGHVVATGGAGCGKSTFIATAIRAIEALPREEARMVILDPRRAHLGRASDDMIAAYGASSTSIDDAVKALCHTLASRLPGPDISPSELAARSWWQGPELYLVIDDLDLVNDAVLRDLTEYIPHARDIGLHVICARKLSGISRALFGGFLGAVKDIHPDALVMDGTRDEGSVFGVRPGPLAPGRATLVQLGSTVGAIQVAAPYEEGEDL</sequence>
<dbReference type="KEGG" id="crie:AK829_07830"/>
<accession>A0A0K1RCC7</accession>
<feature type="transmembrane region" description="Helical" evidence="10">
    <location>
        <begin position="76"/>
        <end position="93"/>
    </location>
</feature>
<dbReference type="Proteomes" id="UP000060016">
    <property type="component" value="Chromosome"/>
</dbReference>
<dbReference type="AlphaFoldDB" id="A0A0K1RCC7"/>
<dbReference type="RefSeq" id="WP_052205347.1">
    <property type="nucleotide sequence ID" value="NZ_CP012342.1"/>
</dbReference>
<feature type="domain" description="FtsK" evidence="11">
    <location>
        <begin position="764"/>
        <end position="937"/>
    </location>
</feature>
<feature type="binding site" evidence="9">
    <location>
        <begin position="437"/>
        <end position="444"/>
    </location>
    <ligand>
        <name>ATP</name>
        <dbReference type="ChEBI" id="CHEBI:30616"/>
    </ligand>
</feature>
<gene>
    <name evidence="12" type="ORF">AK829_07830</name>
</gene>
<evidence type="ECO:0000259" key="11">
    <source>
        <dbReference type="PROSITE" id="PS50901"/>
    </source>
</evidence>
<keyword evidence="7 10" id="KW-1133">Transmembrane helix</keyword>